<dbReference type="Pfam" id="PF05402">
    <property type="entry name" value="PqqD"/>
    <property type="match status" value="1"/>
</dbReference>
<dbReference type="AlphaFoldDB" id="A0A5J5FVA1"/>
<protein>
    <submittedName>
        <fullName evidence="1">Lasso peptide biosynthesis PqqD family chaperone</fullName>
    </submittedName>
</protein>
<name>A0A5J5FVA1_9BACL</name>
<dbReference type="NCBIfam" id="NF033536">
    <property type="entry name" value="lasso_PqqD_Bac"/>
    <property type="match status" value="1"/>
</dbReference>
<dbReference type="OrthoDB" id="1495225at2"/>
<keyword evidence="2" id="KW-1185">Reference proteome</keyword>
<dbReference type="EMBL" id="VYKK01000029">
    <property type="protein sequence ID" value="KAA8997547.1"/>
    <property type="molecule type" value="Genomic_DNA"/>
</dbReference>
<reference evidence="1 2" key="1">
    <citation type="submission" date="2019-09" db="EMBL/GenBank/DDBJ databases">
        <title>Bacillus ochoae sp. nov., Paenibacillus whitsoniae sp. nov., Paenibacillus spiritus sp. nov. Isolated from the Mars Exploration Rover during spacecraft assembly.</title>
        <authorList>
            <person name="Seuylemezian A."/>
            <person name="Vaishampayan P."/>
        </authorList>
    </citation>
    <scope>NUCLEOTIDE SEQUENCE [LARGE SCALE GENOMIC DNA]</scope>
    <source>
        <strain evidence="1 2">MER_111</strain>
    </source>
</reference>
<comment type="caution">
    <text evidence="1">The sequence shown here is derived from an EMBL/GenBank/DDBJ whole genome shotgun (WGS) entry which is preliminary data.</text>
</comment>
<dbReference type="InterPro" id="IPR041881">
    <property type="entry name" value="PqqD_sf"/>
</dbReference>
<sequence length="99" mass="11016">MSKNTALSPETVVVQCEGNVVSDMDGEKVMFNLEQGKYYNLGQVGGDIWSLIESPRTVQALIVSLQEIYEIDAEICEQDVMPFLQHLLSEGLIRIDGPQ</sequence>
<evidence type="ECO:0000313" key="2">
    <source>
        <dbReference type="Proteomes" id="UP000367750"/>
    </source>
</evidence>
<proteinExistence type="predicted"/>
<organism evidence="1 2">
    <name type="scientific">Paenibacillus spiritus</name>
    <dbReference type="NCBI Taxonomy" id="2496557"/>
    <lineage>
        <taxon>Bacteria</taxon>
        <taxon>Bacillati</taxon>
        <taxon>Bacillota</taxon>
        <taxon>Bacilli</taxon>
        <taxon>Bacillales</taxon>
        <taxon>Paenibacillaceae</taxon>
        <taxon>Paenibacillus</taxon>
    </lineage>
</organism>
<evidence type="ECO:0000313" key="1">
    <source>
        <dbReference type="EMBL" id="KAA8997547.1"/>
    </source>
</evidence>
<dbReference type="Gene3D" id="1.10.10.1150">
    <property type="entry name" value="Coenzyme PQQ synthesis protein D (PqqD)"/>
    <property type="match status" value="1"/>
</dbReference>
<dbReference type="InterPro" id="IPR008792">
    <property type="entry name" value="PQQD"/>
</dbReference>
<dbReference type="RefSeq" id="WP_150459546.1">
    <property type="nucleotide sequence ID" value="NZ_VYKK01000029.1"/>
</dbReference>
<accession>A0A5J5FVA1</accession>
<dbReference type="Proteomes" id="UP000367750">
    <property type="component" value="Unassembled WGS sequence"/>
</dbReference>
<gene>
    <name evidence="1" type="ORF">F4V43_17450</name>
</gene>